<evidence type="ECO:0000313" key="7">
    <source>
        <dbReference type="Proteomes" id="UP000053477"/>
    </source>
</evidence>
<dbReference type="InParanoid" id="A0A0H2SCM0"/>
<dbReference type="PROSITE" id="PS01360">
    <property type="entry name" value="ZF_MYND_1"/>
    <property type="match status" value="1"/>
</dbReference>
<dbReference type="PROSITE" id="PS50865">
    <property type="entry name" value="ZF_MYND_2"/>
    <property type="match status" value="1"/>
</dbReference>
<keyword evidence="3" id="KW-0862">Zinc</keyword>
<dbReference type="OrthoDB" id="432970at2759"/>
<protein>
    <recommendedName>
        <fullName evidence="5">MYND-type domain-containing protein</fullName>
    </recommendedName>
</protein>
<evidence type="ECO:0000259" key="5">
    <source>
        <dbReference type="PROSITE" id="PS50865"/>
    </source>
</evidence>
<dbReference type="Pfam" id="PF01753">
    <property type="entry name" value="zf-MYND"/>
    <property type="match status" value="1"/>
</dbReference>
<sequence>MACFKCFDMPGQPVQVLPCSRCKRVSYCDIECQREDFEEHKYFCKAISSVDRAAKPLPNFRGPYTTEGLLDKSVEQCSETCAAVEEILGRKLSHKERSLIIYEPRCGVCFRTERDLRAATKYEAVRQRLDVTRKLKRCQDCSNLFCCSEPHGHMTLPDHEDSDVPGSKCSILRKMMTDDRVALRFTLNDEELLGPITWVPARRKIRITPLLSNLTPASSPPWERWFADPSTMFPFDVMDLELTTMRMLTKSLSLPLTILNAIQHFDNIPTVASPPLSQPGPSAPCRPGLLLAERSSLEIHIIGATAYDIFGGGGYVYEELLHSLPACTRLTLRFIGPALREINTFGRRQEEEYAVQNCGDCRARGIERIHGLHPQLYHDWLPMTREAIRAQDLRAALPDLAVIFNGSFIDKEDRASWVPTLLILSEYGVPTVVTDVSEVYGQTSQIMAKVCRGKIVVPLQKNPWRNECGTPEPCGSRGFLYQNDVFFCFRGSTV</sequence>
<name>A0A0H2SCM0_9AGAM</name>
<dbReference type="GO" id="GO:0008270">
    <property type="term" value="F:zinc ion binding"/>
    <property type="evidence" value="ECO:0007669"/>
    <property type="project" value="UniProtKB-KW"/>
</dbReference>
<dbReference type="Proteomes" id="UP000053477">
    <property type="component" value="Unassembled WGS sequence"/>
</dbReference>
<keyword evidence="2 4" id="KW-0863">Zinc-finger</keyword>
<organism evidence="6 7">
    <name type="scientific">Schizopora paradoxa</name>
    <dbReference type="NCBI Taxonomy" id="27342"/>
    <lineage>
        <taxon>Eukaryota</taxon>
        <taxon>Fungi</taxon>
        <taxon>Dikarya</taxon>
        <taxon>Basidiomycota</taxon>
        <taxon>Agaricomycotina</taxon>
        <taxon>Agaricomycetes</taxon>
        <taxon>Hymenochaetales</taxon>
        <taxon>Schizoporaceae</taxon>
        <taxon>Schizopora</taxon>
    </lineage>
</organism>
<accession>A0A0H2SCM0</accession>
<gene>
    <name evidence="6" type="ORF">SCHPADRAFT_63910</name>
</gene>
<dbReference type="PANTHER" id="PTHR28069:SF2">
    <property type="entry name" value="GH20023P"/>
    <property type="match status" value="1"/>
</dbReference>
<evidence type="ECO:0000313" key="6">
    <source>
        <dbReference type="EMBL" id="KLO19478.1"/>
    </source>
</evidence>
<reference evidence="6 7" key="1">
    <citation type="submission" date="2015-04" db="EMBL/GenBank/DDBJ databases">
        <title>Complete genome sequence of Schizopora paradoxa KUC8140, a cosmopolitan wood degrader in East Asia.</title>
        <authorList>
            <consortium name="DOE Joint Genome Institute"/>
            <person name="Min B."/>
            <person name="Park H."/>
            <person name="Jang Y."/>
            <person name="Kim J.-J."/>
            <person name="Kim K.H."/>
            <person name="Pangilinan J."/>
            <person name="Lipzen A."/>
            <person name="Riley R."/>
            <person name="Grigoriev I.V."/>
            <person name="Spatafora J.W."/>
            <person name="Choi I.-G."/>
        </authorList>
    </citation>
    <scope>NUCLEOTIDE SEQUENCE [LARGE SCALE GENOMIC DNA]</scope>
    <source>
        <strain evidence="6 7">KUC8140</strain>
    </source>
</reference>
<dbReference type="Pfam" id="PF20179">
    <property type="entry name" value="MSS51_C"/>
    <property type="match status" value="1"/>
</dbReference>
<dbReference type="Gene3D" id="6.10.140.2220">
    <property type="match status" value="1"/>
</dbReference>
<dbReference type="AlphaFoldDB" id="A0A0H2SCM0"/>
<dbReference type="STRING" id="27342.A0A0H2SCM0"/>
<evidence type="ECO:0000256" key="3">
    <source>
        <dbReference type="ARBA" id="ARBA00022833"/>
    </source>
</evidence>
<dbReference type="InterPro" id="IPR002893">
    <property type="entry name" value="Znf_MYND"/>
</dbReference>
<proteinExistence type="predicted"/>
<evidence type="ECO:0000256" key="4">
    <source>
        <dbReference type="PROSITE-ProRule" id="PRU00134"/>
    </source>
</evidence>
<dbReference type="InterPro" id="IPR046824">
    <property type="entry name" value="Mss51-like_C"/>
</dbReference>
<feature type="domain" description="MYND-type" evidence="5">
    <location>
        <begin position="3"/>
        <end position="44"/>
    </location>
</feature>
<keyword evidence="7" id="KW-1185">Reference proteome</keyword>
<keyword evidence="1" id="KW-0479">Metal-binding</keyword>
<evidence type="ECO:0000256" key="1">
    <source>
        <dbReference type="ARBA" id="ARBA00022723"/>
    </source>
</evidence>
<evidence type="ECO:0000256" key="2">
    <source>
        <dbReference type="ARBA" id="ARBA00022771"/>
    </source>
</evidence>
<dbReference type="PANTHER" id="PTHR28069">
    <property type="entry name" value="GH20023P"/>
    <property type="match status" value="1"/>
</dbReference>
<dbReference type="SUPFAM" id="SSF144232">
    <property type="entry name" value="HIT/MYND zinc finger-like"/>
    <property type="match status" value="1"/>
</dbReference>
<dbReference type="EMBL" id="KQ085886">
    <property type="protein sequence ID" value="KLO19478.1"/>
    <property type="molecule type" value="Genomic_DNA"/>
</dbReference>